<dbReference type="AlphaFoldDB" id="A0A5E4NMC4"/>
<dbReference type="PANTHER" id="PTHR48094:SF12">
    <property type="entry name" value="PARKINSON DISEASE PROTEIN 7 HOMOLOG"/>
    <property type="match status" value="1"/>
</dbReference>
<dbReference type="GO" id="GO:0046295">
    <property type="term" value="P:glycolate biosynthetic process"/>
    <property type="evidence" value="ECO:0007669"/>
    <property type="project" value="TreeGrafter"/>
</dbReference>
<dbReference type="InterPro" id="IPR029062">
    <property type="entry name" value="Class_I_gatase-like"/>
</dbReference>
<feature type="domain" description="DJ-1/PfpI" evidence="1">
    <location>
        <begin position="4"/>
        <end position="166"/>
    </location>
</feature>
<dbReference type="SUPFAM" id="SSF52317">
    <property type="entry name" value="Class I glutamine amidotransferase-like"/>
    <property type="match status" value="1"/>
</dbReference>
<keyword evidence="2" id="KW-0808">Transferase</keyword>
<dbReference type="GO" id="GO:0005739">
    <property type="term" value="C:mitochondrion"/>
    <property type="evidence" value="ECO:0007669"/>
    <property type="project" value="TreeGrafter"/>
</dbReference>
<evidence type="ECO:0000259" key="1">
    <source>
        <dbReference type="Pfam" id="PF01965"/>
    </source>
</evidence>
<dbReference type="GO" id="GO:0006979">
    <property type="term" value="P:response to oxidative stress"/>
    <property type="evidence" value="ECO:0007669"/>
    <property type="project" value="TreeGrafter"/>
</dbReference>
<dbReference type="Pfam" id="PF01965">
    <property type="entry name" value="DJ-1_PfpI"/>
    <property type="match status" value="1"/>
</dbReference>
<dbReference type="OrthoDB" id="543156at2759"/>
<dbReference type="GO" id="GO:0016740">
    <property type="term" value="F:transferase activity"/>
    <property type="evidence" value="ECO:0007669"/>
    <property type="project" value="UniProtKB-KW"/>
</dbReference>
<dbReference type="EMBL" id="CABPRJ010002391">
    <property type="protein sequence ID" value="VVC44937.1"/>
    <property type="molecule type" value="Genomic_DNA"/>
</dbReference>
<sequence>MAAKTALFIVAEGSEELELVAPVDILRRANVIVTIADLADSDYVKTKSNLLIKTDAKLGDVKNTLFDAVVIPGGPSYKTLAEANIVGEILQAHEKSGKIIGAICAAPFVLFKHGIAKGKSLTSYPTVKNSIEEFYQYKEDSTVVDGNLVTSRGPATAVEFGLSLSEVLLGTEEKVKVANGILYPL</sequence>
<evidence type="ECO:0000313" key="3">
    <source>
        <dbReference type="Proteomes" id="UP000325440"/>
    </source>
</evidence>
<accession>A0A5E4NMC4</accession>
<keyword evidence="3" id="KW-1185">Reference proteome</keyword>
<dbReference type="PANTHER" id="PTHR48094">
    <property type="entry name" value="PROTEIN/NUCLEIC ACID DEGLYCASE DJ-1-RELATED"/>
    <property type="match status" value="1"/>
</dbReference>
<dbReference type="InterPro" id="IPR002818">
    <property type="entry name" value="DJ-1/PfpI"/>
</dbReference>
<gene>
    <name evidence="2" type="ORF">CINCED_3A015326</name>
</gene>
<dbReference type="GO" id="GO:1903189">
    <property type="term" value="P:glyoxal metabolic process"/>
    <property type="evidence" value="ECO:0007669"/>
    <property type="project" value="TreeGrafter"/>
</dbReference>
<dbReference type="CDD" id="cd03135">
    <property type="entry name" value="GATase1_DJ-1"/>
    <property type="match status" value="1"/>
</dbReference>
<keyword evidence="2" id="KW-0315">Glutamine amidotransferase</keyword>
<dbReference type="InterPro" id="IPR050325">
    <property type="entry name" value="Prot/Nucl_acid_deglycase"/>
</dbReference>
<dbReference type="Gene3D" id="3.40.50.880">
    <property type="match status" value="1"/>
</dbReference>
<dbReference type="GO" id="GO:0005634">
    <property type="term" value="C:nucleus"/>
    <property type="evidence" value="ECO:0007669"/>
    <property type="project" value="TreeGrafter"/>
</dbReference>
<name>A0A5E4NMC4_9HEMI</name>
<organism evidence="2 3">
    <name type="scientific">Cinara cedri</name>
    <dbReference type="NCBI Taxonomy" id="506608"/>
    <lineage>
        <taxon>Eukaryota</taxon>
        <taxon>Metazoa</taxon>
        <taxon>Ecdysozoa</taxon>
        <taxon>Arthropoda</taxon>
        <taxon>Hexapoda</taxon>
        <taxon>Insecta</taxon>
        <taxon>Pterygota</taxon>
        <taxon>Neoptera</taxon>
        <taxon>Paraneoptera</taxon>
        <taxon>Hemiptera</taxon>
        <taxon>Sternorrhyncha</taxon>
        <taxon>Aphidomorpha</taxon>
        <taxon>Aphidoidea</taxon>
        <taxon>Aphididae</taxon>
        <taxon>Lachninae</taxon>
        <taxon>Cinara</taxon>
    </lineage>
</organism>
<proteinExistence type="predicted"/>
<evidence type="ECO:0000313" key="2">
    <source>
        <dbReference type="EMBL" id="VVC44937.1"/>
    </source>
</evidence>
<reference evidence="2 3" key="1">
    <citation type="submission" date="2019-08" db="EMBL/GenBank/DDBJ databases">
        <authorList>
            <person name="Alioto T."/>
            <person name="Alioto T."/>
            <person name="Gomez Garrido J."/>
        </authorList>
    </citation>
    <scope>NUCLEOTIDE SEQUENCE [LARGE SCALE GENOMIC DNA]</scope>
</reference>
<dbReference type="Proteomes" id="UP000325440">
    <property type="component" value="Unassembled WGS sequence"/>
</dbReference>
<dbReference type="NCBIfam" id="TIGR01383">
    <property type="entry name" value="not_thiJ"/>
    <property type="match status" value="1"/>
</dbReference>
<dbReference type="InterPro" id="IPR006287">
    <property type="entry name" value="DJ-1"/>
</dbReference>
<protein>
    <submittedName>
        <fullName evidence="2">DJ-1/PfpI,Class I glutamine amidotransferase-like,Protein DJ-1</fullName>
    </submittedName>
</protein>